<proteinExistence type="predicted"/>
<dbReference type="OrthoDB" id="5298576at2"/>
<sequence>MSTIPEQVSAAAQTQLATQLAVINTLSHTAFGGIQKLIALNFSLIQQSMESSVATTQKLMAAKDPQEVLAVSSAQAQPRIEKILAYGRELASISNAARSDFLQAVGSVSADQPAATVKVSSAPVASKTKADSIAAPAVAATTKPAKAPKAPAKLAVKAEVKVAVKPATKPATKPVVSAKKPGAKPALSSNTQLPLLTESVAKPAAAKPAVAKTAAAKTAVAKAKPATAPAPVAAAPAIKASTPKAKPAASKPAAPIQAATTASAPAAVKVEVKPALKTEVKAEVKPTLKAEVKAEPAAQPELAKTASVATVVPTRAVTTTAAAEPVVSKPAITGLPTKAAAKPGFPAVGGRPAFKEKSSKATGAKMRVRQ</sequence>
<evidence type="ECO:0000313" key="4">
    <source>
        <dbReference type="Proteomes" id="UP000275663"/>
    </source>
</evidence>
<keyword evidence="4" id="KW-1185">Reference proteome</keyword>
<dbReference type="Pfam" id="PF09361">
    <property type="entry name" value="Phasin_2"/>
    <property type="match status" value="1"/>
</dbReference>
<dbReference type="RefSeq" id="WP_126128728.1">
    <property type="nucleotide sequence ID" value="NZ_CP034464.1"/>
</dbReference>
<dbReference type="AlphaFoldDB" id="A0A3S9HMQ1"/>
<dbReference type="NCBIfam" id="TIGR01841">
    <property type="entry name" value="phasin"/>
    <property type="match status" value="1"/>
</dbReference>
<evidence type="ECO:0000259" key="2">
    <source>
        <dbReference type="Pfam" id="PF09361"/>
    </source>
</evidence>
<dbReference type="InterPro" id="IPR010127">
    <property type="entry name" value="Phasin_subfam-1"/>
</dbReference>
<evidence type="ECO:0000313" key="3">
    <source>
        <dbReference type="EMBL" id="AZP13355.1"/>
    </source>
</evidence>
<accession>A0A3S9HMQ1</accession>
<protein>
    <submittedName>
        <fullName evidence="3">Phasin family protein</fullName>
    </submittedName>
</protein>
<dbReference type="Proteomes" id="UP000275663">
    <property type="component" value="Chromosome"/>
</dbReference>
<feature type="domain" description="Phasin" evidence="2">
    <location>
        <begin position="6"/>
        <end position="105"/>
    </location>
</feature>
<feature type="region of interest" description="Disordered" evidence="1">
    <location>
        <begin position="336"/>
        <end position="370"/>
    </location>
</feature>
<dbReference type="InterPro" id="IPR018968">
    <property type="entry name" value="Phasin"/>
</dbReference>
<name>A0A3S9HMQ1_9BURK</name>
<organism evidence="3 4">
    <name type="scientific">Undibacterium parvum</name>
    <dbReference type="NCBI Taxonomy" id="401471"/>
    <lineage>
        <taxon>Bacteria</taxon>
        <taxon>Pseudomonadati</taxon>
        <taxon>Pseudomonadota</taxon>
        <taxon>Betaproteobacteria</taxon>
        <taxon>Burkholderiales</taxon>
        <taxon>Oxalobacteraceae</taxon>
        <taxon>Undibacterium</taxon>
    </lineage>
</organism>
<reference evidence="3 4" key="1">
    <citation type="journal article" date="2011" name="Int. J. Syst. Evol. Microbiol.">
        <title>Description of Undibacterium oligocarboniphilum sp. nov., isolated from purified water, and Undibacterium pigrum strain CCUG 49012 as the type strain of Undibacterium parvum sp. nov., and emended descriptions of the genus Undibacterium and the species Undibacterium pigrum.</title>
        <authorList>
            <person name="Eder W."/>
            <person name="Wanner G."/>
            <person name="Ludwig W."/>
            <person name="Busse H.J."/>
            <person name="Ziemke-Kageler F."/>
            <person name="Lang E."/>
        </authorList>
    </citation>
    <scope>NUCLEOTIDE SEQUENCE [LARGE SCALE GENOMIC DNA]</scope>
    <source>
        <strain evidence="3 4">DSM 23061</strain>
    </source>
</reference>
<evidence type="ECO:0000256" key="1">
    <source>
        <dbReference type="SAM" id="MobiDB-lite"/>
    </source>
</evidence>
<dbReference type="KEGG" id="upv:EJN92_15950"/>
<gene>
    <name evidence="3" type="ORF">EJN92_15950</name>
</gene>
<dbReference type="EMBL" id="CP034464">
    <property type="protein sequence ID" value="AZP13355.1"/>
    <property type="molecule type" value="Genomic_DNA"/>
</dbReference>